<dbReference type="OrthoDB" id="191315at2759"/>
<dbReference type="Pfam" id="PF00701">
    <property type="entry name" value="DHDPS"/>
    <property type="match status" value="1"/>
</dbReference>
<organism evidence="2 3">
    <name type="scientific">Gymnopilus dilepis</name>
    <dbReference type="NCBI Taxonomy" id="231916"/>
    <lineage>
        <taxon>Eukaryota</taxon>
        <taxon>Fungi</taxon>
        <taxon>Dikarya</taxon>
        <taxon>Basidiomycota</taxon>
        <taxon>Agaricomycotina</taxon>
        <taxon>Agaricomycetes</taxon>
        <taxon>Agaricomycetidae</taxon>
        <taxon>Agaricales</taxon>
        <taxon>Agaricineae</taxon>
        <taxon>Hymenogastraceae</taxon>
        <taxon>Gymnopilus</taxon>
    </lineage>
</organism>
<protein>
    <recommendedName>
        <fullName evidence="4">Dihydrodipicolinate synthase</fullName>
    </recommendedName>
</protein>
<dbReference type="InterPro" id="IPR002220">
    <property type="entry name" value="DapA-like"/>
</dbReference>
<dbReference type="SUPFAM" id="SSF51569">
    <property type="entry name" value="Aldolase"/>
    <property type="match status" value="1"/>
</dbReference>
<keyword evidence="3" id="KW-1185">Reference proteome</keyword>
<reference evidence="2 3" key="1">
    <citation type="journal article" date="2018" name="Evol. Lett.">
        <title>Horizontal gene cluster transfer increased hallucinogenic mushroom diversity.</title>
        <authorList>
            <person name="Reynolds H.T."/>
            <person name="Vijayakumar V."/>
            <person name="Gluck-Thaler E."/>
            <person name="Korotkin H.B."/>
            <person name="Matheny P.B."/>
            <person name="Slot J.C."/>
        </authorList>
    </citation>
    <scope>NUCLEOTIDE SEQUENCE [LARGE SCALE GENOMIC DNA]</scope>
    <source>
        <strain evidence="2 3">SRW20</strain>
    </source>
</reference>
<dbReference type="PANTHER" id="PTHR12128">
    <property type="entry name" value="DIHYDRODIPICOLINATE SYNTHASE"/>
    <property type="match status" value="1"/>
</dbReference>
<dbReference type="AlphaFoldDB" id="A0A409W3H1"/>
<proteinExistence type="predicted"/>
<dbReference type="PRINTS" id="PR00146">
    <property type="entry name" value="DHPICSNTHASE"/>
</dbReference>
<dbReference type="InParanoid" id="A0A409W3H1"/>
<keyword evidence="1" id="KW-0456">Lyase</keyword>
<dbReference type="Gene3D" id="3.20.20.70">
    <property type="entry name" value="Aldolase class I"/>
    <property type="match status" value="1"/>
</dbReference>
<dbReference type="Proteomes" id="UP000284706">
    <property type="component" value="Unassembled WGS sequence"/>
</dbReference>
<dbReference type="PANTHER" id="PTHR12128:SF66">
    <property type="entry name" value="4-HYDROXY-2-OXOGLUTARATE ALDOLASE, MITOCHONDRIAL"/>
    <property type="match status" value="1"/>
</dbReference>
<gene>
    <name evidence="2" type="ORF">CVT26_014674</name>
</gene>
<evidence type="ECO:0000313" key="3">
    <source>
        <dbReference type="Proteomes" id="UP000284706"/>
    </source>
</evidence>
<evidence type="ECO:0008006" key="4">
    <source>
        <dbReference type="Google" id="ProtNLM"/>
    </source>
</evidence>
<accession>A0A409W3H1</accession>
<dbReference type="STRING" id="231916.A0A409W3H1"/>
<evidence type="ECO:0000256" key="1">
    <source>
        <dbReference type="ARBA" id="ARBA00023239"/>
    </source>
</evidence>
<dbReference type="EMBL" id="NHYE01005427">
    <property type="protein sequence ID" value="PPQ73026.1"/>
    <property type="molecule type" value="Genomic_DNA"/>
</dbReference>
<sequence length="365" mass="38673">MAANGYQPNGVSRPLRPGIYAPIPSFFLPGSEDLDIPTFEAHVARLAGAGVGPLVAGSMGEALHLSHSERVKLIHAARKALDTAGFSHIPIIAGTGAGSTRETIELTNEAAAAGADYAIVIASGYFAGAWANNRTALKAFWVEVSEKSPIPVMIYNYPGASGGIDLDSDLITELARDCPNICGVKLTCGNVGKLTRIADSIASPSFASQHPRKSPHAPFLVLGGYADFLVPSAYASGHGAITGLANLFPLRFSFCYDKFTDPAAYIQNAIARLFQLSEASKKDPSLLPEAQRLQGIIARADYTIAKASIAGTKYLLERLNGYGGVPRRPLPPIDSAAAQALWEHSDVQEGIKLEQESTRSLKSSR</sequence>
<dbReference type="SMART" id="SM01130">
    <property type="entry name" value="DHDPS"/>
    <property type="match status" value="1"/>
</dbReference>
<comment type="caution">
    <text evidence="2">The sequence shown here is derived from an EMBL/GenBank/DDBJ whole genome shotgun (WGS) entry which is preliminary data.</text>
</comment>
<name>A0A409W3H1_9AGAR</name>
<dbReference type="CDD" id="cd00408">
    <property type="entry name" value="DHDPS-like"/>
    <property type="match status" value="1"/>
</dbReference>
<evidence type="ECO:0000313" key="2">
    <source>
        <dbReference type="EMBL" id="PPQ73026.1"/>
    </source>
</evidence>
<dbReference type="GO" id="GO:0008840">
    <property type="term" value="F:4-hydroxy-tetrahydrodipicolinate synthase activity"/>
    <property type="evidence" value="ECO:0007669"/>
    <property type="project" value="TreeGrafter"/>
</dbReference>
<dbReference type="InterPro" id="IPR013785">
    <property type="entry name" value="Aldolase_TIM"/>
</dbReference>